<evidence type="ECO:0000256" key="1">
    <source>
        <dbReference type="SAM" id="Phobius"/>
    </source>
</evidence>
<accession>A0A2N9H3M4</accession>
<dbReference type="PANTHER" id="PTHR37752">
    <property type="entry name" value="OS02G0610700 PROTEIN"/>
    <property type="match status" value="1"/>
</dbReference>
<protein>
    <submittedName>
        <fullName evidence="2">Uncharacterized protein</fullName>
    </submittedName>
</protein>
<keyword evidence="1" id="KW-1133">Transmembrane helix</keyword>
<dbReference type="InterPro" id="IPR053091">
    <property type="entry name" value="PSII_Assembly/Photoprotect-Rel"/>
</dbReference>
<dbReference type="PANTHER" id="PTHR37752:SF1">
    <property type="entry name" value="OS02G0610700 PROTEIN"/>
    <property type="match status" value="1"/>
</dbReference>
<dbReference type="EMBL" id="OIVN01003146">
    <property type="protein sequence ID" value="SPD09117.1"/>
    <property type="molecule type" value="Genomic_DNA"/>
</dbReference>
<dbReference type="SUPFAM" id="SSF103511">
    <property type="entry name" value="Chlorophyll a-b binding protein"/>
    <property type="match status" value="1"/>
</dbReference>
<reference evidence="2" key="1">
    <citation type="submission" date="2018-02" db="EMBL/GenBank/DDBJ databases">
        <authorList>
            <person name="Cohen D.B."/>
            <person name="Kent A.D."/>
        </authorList>
    </citation>
    <scope>NUCLEOTIDE SEQUENCE</scope>
</reference>
<gene>
    <name evidence="2" type="ORF">FSB_LOCUS36999</name>
</gene>
<feature type="transmembrane region" description="Helical" evidence="1">
    <location>
        <begin position="81"/>
        <end position="102"/>
    </location>
</feature>
<evidence type="ECO:0000313" key="2">
    <source>
        <dbReference type="EMBL" id="SPD09117.1"/>
    </source>
</evidence>
<proteinExistence type="predicted"/>
<organism evidence="2">
    <name type="scientific">Fagus sylvatica</name>
    <name type="common">Beechnut</name>
    <dbReference type="NCBI Taxonomy" id="28930"/>
    <lineage>
        <taxon>Eukaryota</taxon>
        <taxon>Viridiplantae</taxon>
        <taxon>Streptophyta</taxon>
        <taxon>Embryophyta</taxon>
        <taxon>Tracheophyta</taxon>
        <taxon>Spermatophyta</taxon>
        <taxon>Magnoliopsida</taxon>
        <taxon>eudicotyledons</taxon>
        <taxon>Gunneridae</taxon>
        <taxon>Pentapetalae</taxon>
        <taxon>rosids</taxon>
        <taxon>fabids</taxon>
        <taxon>Fagales</taxon>
        <taxon>Fagaceae</taxon>
        <taxon>Fagus</taxon>
    </lineage>
</organism>
<sequence length="245" mass="26740">MEASNSPLNTHPFLSTTSLQLFPSGDGEETKTQACSATQPEAMHFVSWPILMYASLQGFLMYNANIFGLNMIKAGVLTEIWGLKILYVTALEILGLSLFGTLTPNLADLHFLSNPSVADLLPTNSPAHPLLSLCPAPPQPLNVFVGTLPSQLSLLKNLQVSSRKGGPKNEVIMVDPLEAKRLAAKQMQEIKAKEKFKKRRQIEAINGAWAMIGLTAGLVIEGQTGKSILTQFTDYWSAIVNLFMQ</sequence>
<name>A0A2N9H3M4_FAGSY</name>
<dbReference type="GO" id="GO:0009535">
    <property type="term" value="C:chloroplast thylakoid membrane"/>
    <property type="evidence" value="ECO:0007669"/>
    <property type="project" value="TreeGrafter"/>
</dbReference>
<keyword evidence="1" id="KW-0472">Membrane</keyword>
<dbReference type="AlphaFoldDB" id="A0A2N9H3M4"/>
<keyword evidence="1" id="KW-0812">Transmembrane</keyword>
<feature type="transmembrane region" description="Helical" evidence="1">
    <location>
        <begin position="50"/>
        <end position="69"/>
    </location>
</feature>